<keyword evidence="3" id="KW-1185">Reference proteome</keyword>
<evidence type="ECO:0000313" key="3">
    <source>
        <dbReference type="Proteomes" id="UP000500791"/>
    </source>
</evidence>
<feature type="transmembrane region" description="Helical" evidence="1">
    <location>
        <begin position="59"/>
        <end position="88"/>
    </location>
</feature>
<protein>
    <submittedName>
        <fullName evidence="2">DUF2254 domain-containing protein</fullName>
    </submittedName>
</protein>
<reference evidence="2 3" key="1">
    <citation type="submission" date="2020-03" db="EMBL/GenBank/DDBJ databases">
        <title>Complete genome sequence of Monaibacterium sp. ALG8 with diverse plasmids.</title>
        <authorList>
            <person name="Sun C."/>
        </authorList>
    </citation>
    <scope>NUCLEOTIDE SEQUENCE [LARGE SCALE GENOMIC DNA]</scope>
    <source>
        <strain evidence="2 3">ALG8</strain>
    </source>
</reference>
<dbReference type="RefSeq" id="WP_166189324.1">
    <property type="nucleotide sequence ID" value="NZ_CP049811.1"/>
</dbReference>
<dbReference type="AlphaFoldDB" id="A0A6G7VJY4"/>
<evidence type="ECO:0000256" key="1">
    <source>
        <dbReference type="SAM" id="Phobius"/>
    </source>
</evidence>
<dbReference type="Proteomes" id="UP000500791">
    <property type="component" value="Chromosome"/>
</dbReference>
<feature type="transmembrane region" description="Helical" evidence="1">
    <location>
        <begin position="109"/>
        <end position="128"/>
    </location>
</feature>
<gene>
    <name evidence="2" type="ORF">G8E03_04980</name>
</gene>
<evidence type="ECO:0000313" key="2">
    <source>
        <dbReference type="EMBL" id="QIK40175.1"/>
    </source>
</evidence>
<feature type="transmembrane region" description="Helical" evidence="1">
    <location>
        <begin position="18"/>
        <end position="39"/>
    </location>
</feature>
<proteinExistence type="predicted"/>
<feature type="transmembrane region" description="Helical" evidence="1">
    <location>
        <begin position="148"/>
        <end position="167"/>
    </location>
</feature>
<keyword evidence="1" id="KW-1133">Transmembrane helix</keyword>
<name>A0A6G7VJY4_9RHOB</name>
<dbReference type="EMBL" id="CP049811">
    <property type="protein sequence ID" value="QIK40175.1"/>
    <property type="molecule type" value="Genomic_DNA"/>
</dbReference>
<keyword evidence="1" id="KW-0472">Membrane</keyword>
<organism evidence="2 3">
    <name type="scientific">Pontivivens nitratireducens</name>
    <dbReference type="NCBI Taxonomy" id="2758038"/>
    <lineage>
        <taxon>Bacteria</taxon>
        <taxon>Pseudomonadati</taxon>
        <taxon>Pseudomonadota</taxon>
        <taxon>Alphaproteobacteria</taxon>
        <taxon>Rhodobacterales</taxon>
        <taxon>Paracoccaceae</taxon>
        <taxon>Pontivivens</taxon>
    </lineage>
</organism>
<dbReference type="KEGG" id="mon:G8E03_04980"/>
<dbReference type="Pfam" id="PF10011">
    <property type="entry name" value="DUF2254"/>
    <property type="match status" value="1"/>
</dbReference>
<keyword evidence="1" id="KW-0812">Transmembrane</keyword>
<sequence>MQPTALISKLLQDVRASYWFIPGLLVLAAVALAELMQHLDRGALAQMLPVSLRDTQAEGARAMLSVIAQSVIGVAGVMFSMTVVAVSFASSNFGPRLIGNFMRDRANQVSLGIMIATFVYTMLILRAVQDPSAEGADLTVDLFVPHLAVLVAIGLALISVVTMIFFVHHIPEAINLANITSGLGERLVAALHASGEPFEDVYEIMPEGLPVQYLTAGGSGYMRTLNAVRLSRLSLDQGWWIEVLEVPGAFLDDDRNVLRIHGGPALNDDLIRELRGCFALGRERSEDQNMMFMIDQLCEVIARALSPGINDPFTAMNCMNWMHVALLLALKEPPGHRGSAYERVLVPVMTFTQLLQAGHSISRPYVATDLNATIHVLKLLCVLANRVPDGPRRAAVLEERDELLEMALALQSDPGSQRIIRRAAAE</sequence>
<dbReference type="InterPro" id="IPR018723">
    <property type="entry name" value="DUF2254_membrane"/>
</dbReference>
<accession>A0A6G7VJY4</accession>